<sequence>MRYNRLAILIVLIVIFVLAFAVWRGFPPFQLHTSAFPGLLHQTNRQPKQIEVKIYKSERRLMLYGDGNIIGIFRIARGFAPVGNKEKEGDGKTPEGNFVICYINDKTPYVYFYGLNYPNVKDAERGLKQGLISSSEYQQIVSAAQMGGIPLWKTPLGGEVGIHGGGSLWDWTQGCVAVSDADILILKEYLTIGTPVEIFP</sequence>
<keyword evidence="9" id="KW-1185">Reference proteome</keyword>
<evidence type="ECO:0000313" key="9">
    <source>
        <dbReference type="Proteomes" id="UP000003240"/>
    </source>
</evidence>
<dbReference type="RefSeq" id="WP_004573012.1">
    <property type="nucleotide sequence ID" value="NZ_AFGF01000007.1"/>
</dbReference>
<dbReference type="EMBL" id="AFGF01000007">
    <property type="protein sequence ID" value="EGO65853.1"/>
    <property type="molecule type" value="Genomic_DNA"/>
</dbReference>
<dbReference type="AlphaFoldDB" id="F7NDJ1"/>
<keyword evidence="3 6" id="KW-0133">Cell shape</keyword>
<dbReference type="InterPro" id="IPR038063">
    <property type="entry name" value="Transpep_catalytic_dom"/>
</dbReference>
<dbReference type="GO" id="GO:0008360">
    <property type="term" value="P:regulation of cell shape"/>
    <property type="evidence" value="ECO:0007669"/>
    <property type="project" value="UniProtKB-UniRule"/>
</dbReference>
<dbReference type="GO" id="GO:0016740">
    <property type="term" value="F:transferase activity"/>
    <property type="evidence" value="ECO:0007669"/>
    <property type="project" value="UniProtKB-KW"/>
</dbReference>
<dbReference type="Gene3D" id="2.40.440.10">
    <property type="entry name" value="L,D-transpeptidase catalytic domain-like"/>
    <property type="match status" value="1"/>
</dbReference>
<dbReference type="SUPFAM" id="SSF141523">
    <property type="entry name" value="L,D-transpeptidase catalytic domain-like"/>
    <property type="match status" value="1"/>
</dbReference>
<feature type="active site" description="Nucleophile" evidence="6">
    <location>
        <position position="175"/>
    </location>
</feature>
<feature type="domain" description="L,D-TPase catalytic" evidence="7">
    <location>
        <begin position="50"/>
        <end position="199"/>
    </location>
</feature>
<reference evidence="8 9" key="1">
    <citation type="journal article" date="2011" name="EMBO J.">
        <title>Structural diversity of bacterial flagellar motors.</title>
        <authorList>
            <person name="Chen S."/>
            <person name="Beeby M."/>
            <person name="Murphy G.E."/>
            <person name="Leadbetter J.R."/>
            <person name="Hendrixson D.R."/>
            <person name="Briegel A."/>
            <person name="Li Z."/>
            <person name="Shi J."/>
            <person name="Tocheva E.I."/>
            <person name="Muller A."/>
            <person name="Dobro M.J."/>
            <person name="Jensen G.J."/>
        </authorList>
    </citation>
    <scope>NUCLEOTIDE SEQUENCE [LARGE SCALE GENOMIC DNA]</scope>
    <source>
        <strain evidence="8 9">DSM 6540</strain>
    </source>
</reference>
<dbReference type="Pfam" id="PF03734">
    <property type="entry name" value="YkuD"/>
    <property type="match status" value="1"/>
</dbReference>
<dbReference type="Proteomes" id="UP000003240">
    <property type="component" value="Unassembled WGS sequence"/>
</dbReference>
<evidence type="ECO:0000256" key="5">
    <source>
        <dbReference type="ARBA" id="ARBA00023316"/>
    </source>
</evidence>
<dbReference type="eggNOG" id="COG3034">
    <property type="taxonomic scope" value="Bacteria"/>
</dbReference>
<protein>
    <recommendedName>
        <fullName evidence="7">L,D-TPase catalytic domain-containing protein</fullName>
    </recommendedName>
</protein>
<dbReference type="CDD" id="cd16913">
    <property type="entry name" value="YkuD_like"/>
    <property type="match status" value="1"/>
</dbReference>
<organism evidence="8 9">
    <name type="scientific">Acetonema longum DSM 6540</name>
    <dbReference type="NCBI Taxonomy" id="1009370"/>
    <lineage>
        <taxon>Bacteria</taxon>
        <taxon>Bacillati</taxon>
        <taxon>Bacillota</taxon>
        <taxon>Negativicutes</taxon>
        <taxon>Acetonemataceae</taxon>
        <taxon>Acetonema</taxon>
    </lineage>
</organism>
<gene>
    <name evidence="8" type="ORF">ALO_00490</name>
</gene>
<comment type="pathway">
    <text evidence="1 6">Cell wall biogenesis; peptidoglycan biosynthesis.</text>
</comment>
<dbReference type="PANTHER" id="PTHR36699">
    <property type="entry name" value="LD-TRANSPEPTIDASE"/>
    <property type="match status" value="1"/>
</dbReference>
<evidence type="ECO:0000259" key="7">
    <source>
        <dbReference type="PROSITE" id="PS52029"/>
    </source>
</evidence>
<dbReference type="InterPro" id="IPR005490">
    <property type="entry name" value="LD_TPept_cat_dom"/>
</dbReference>
<keyword evidence="5 6" id="KW-0961">Cell wall biogenesis/degradation</keyword>
<evidence type="ECO:0000256" key="4">
    <source>
        <dbReference type="ARBA" id="ARBA00022984"/>
    </source>
</evidence>
<keyword evidence="4 6" id="KW-0573">Peptidoglycan synthesis</keyword>
<dbReference type="GO" id="GO:0009252">
    <property type="term" value="P:peptidoglycan biosynthetic process"/>
    <property type="evidence" value="ECO:0007669"/>
    <property type="project" value="UniProtKB-UniPathway"/>
</dbReference>
<evidence type="ECO:0000256" key="6">
    <source>
        <dbReference type="PROSITE-ProRule" id="PRU01373"/>
    </source>
</evidence>
<evidence type="ECO:0000256" key="1">
    <source>
        <dbReference type="ARBA" id="ARBA00004752"/>
    </source>
</evidence>
<comment type="caution">
    <text evidence="8">The sequence shown here is derived from an EMBL/GenBank/DDBJ whole genome shotgun (WGS) entry which is preliminary data.</text>
</comment>
<dbReference type="UniPathway" id="UPA00219"/>
<name>F7NDJ1_9FIRM</name>
<proteinExistence type="predicted"/>
<evidence type="ECO:0000313" key="8">
    <source>
        <dbReference type="EMBL" id="EGO65853.1"/>
    </source>
</evidence>
<dbReference type="PROSITE" id="PS52029">
    <property type="entry name" value="LD_TPASE"/>
    <property type="match status" value="1"/>
</dbReference>
<evidence type="ECO:0000256" key="3">
    <source>
        <dbReference type="ARBA" id="ARBA00022960"/>
    </source>
</evidence>
<dbReference type="PANTHER" id="PTHR36699:SF1">
    <property type="entry name" value="L,D-TRANSPEPTIDASE YAFK-RELATED"/>
    <property type="match status" value="1"/>
</dbReference>
<accession>F7NDJ1</accession>
<dbReference type="STRING" id="1009370.ALO_00490"/>
<feature type="active site" description="Proton donor/acceptor" evidence="6">
    <location>
        <position position="163"/>
    </location>
</feature>
<evidence type="ECO:0000256" key="2">
    <source>
        <dbReference type="ARBA" id="ARBA00022679"/>
    </source>
</evidence>
<keyword evidence="2" id="KW-0808">Transferase</keyword>
<dbReference type="GO" id="GO:0071555">
    <property type="term" value="P:cell wall organization"/>
    <property type="evidence" value="ECO:0007669"/>
    <property type="project" value="UniProtKB-UniRule"/>
</dbReference>